<evidence type="ECO:0000313" key="1">
    <source>
        <dbReference type="EMBL" id="MEQ2289801.1"/>
    </source>
</evidence>
<sequence>MLDVAVMTIKSKKQLSLQIIPPFIHGNNMATTQVAKSNGVIFFLQVSPKLCVANGSNPQPPCPSTPYTSASSLGQLSQLASSSAVGHAASRSQQKLPIFFHKSFKVIFISSKNKKKNKTGL</sequence>
<keyword evidence="2" id="KW-1185">Reference proteome</keyword>
<name>A0ABV0Y8F1_9TELE</name>
<dbReference type="EMBL" id="JAHRIP010024877">
    <property type="protein sequence ID" value="MEQ2289801.1"/>
    <property type="molecule type" value="Genomic_DNA"/>
</dbReference>
<organism evidence="1 2">
    <name type="scientific">Ameca splendens</name>
    <dbReference type="NCBI Taxonomy" id="208324"/>
    <lineage>
        <taxon>Eukaryota</taxon>
        <taxon>Metazoa</taxon>
        <taxon>Chordata</taxon>
        <taxon>Craniata</taxon>
        <taxon>Vertebrata</taxon>
        <taxon>Euteleostomi</taxon>
        <taxon>Actinopterygii</taxon>
        <taxon>Neopterygii</taxon>
        <taxon>Teleostei</taxon>
        <taxon>Neoteleostei</taxon>
        <taxon>Acanthomorphata</taxon>
        <taxon>Ovalentaria</taxon>
        <taxon>Atherinomorphae</taxon>
        <taxon>Cyprinodontiformes</taxon>
        <taxon>Goodeidae</taxon>
        <taxon>Ameca</taxon>
    </lineage>
</organism>
<protein>
    <submittedName>
        <fullName evidence="1">Uncharacterized protein</fullName>
    </submittedName>
</protein>
<reference evidence="1 2" key="1">
    <citation type="submission" date="2021-06" db="EMBL/GenBank/DDBJ databases">
        <authorList>
            <person name="Palmer J.M."/>
        </authorList>
    </citation>
    <scope>NUCLEOTIDE SEQUENCE [LARGE SCALE GENOMIC DNA]</scope>
    <source>
        <strain evidence="1 2">AS_MEX2019</strain>
        <tissue evidence="1">Muscle</tissue>
    </source>
</reference>
<proteinExistence type="predicted"/>
<gene>
    <name evidence="1" type="ORF">AMECASPLE_036999</name>
</gene>
<evidence type="ECO:0000313" key="2">
    <source>
        <dbReference type="Proteomes" id="UP001469553"/>
    </source>
</evidence>
<comment type="caution">
    <text evidence="1">The sequence shown here is derived from an EMBL/GenBank/DDBJ whole genome shotgun (WGS) entry which is preliminary data.</text>
</comment>
<dbReference type="Proteomes" id="UP001469553">
    <property type="component" value="Unassembled WGS sequence"/>
</dbReference>
<accession>A0ABV0Y8F1</accession>